<protein>
    <submittedName>
        <fullName evidence="3">Bifunctional oligoribonuclease/PAP phosphatase NrnA</fullName>
    </submittedName>
</protein>
<dbReference type="InterPro" id="IPR038763">
    <property type="entry name" value="DHH_sf"/>
</dbReference>
<evidence type="ECO:0000259" key="1">
    <source>
        <dbReference type="Pfam" id="PF01368"/>
    </source>
</evidence>
<dbReference type="InterPro" id="IPR003156">
    <property type="entry name" value="DHHA1_dom"/>
</dbReference>
<sequence length="322" mass="33999">MTAASSAAIAQTIRRVADDKGSVTILCHVRPDADTIGSGLALGLALDRLGVDVEVAHPGPESLPAAFADLPGHKLLVDPAALRGSRLVVSVDAASRPRLGGLESHFTDAETTIVIDHHASNTGFGDLDFVDPHADCTAVLVLRVLDDLGVDLDEDVATCLYAGLITDTGSFRWARPESFRVAARLVDAGVDSRTWSRRLLDTHPYGWLGMVSEILATATLDRTACGGEGLVYAVVSRRALAGMSWEESESVIDIVRTTAEAEVAAVFKEIDAGKWTVSLRSTSSVDLVPIARTHGGGGHRHASGYSDTGTADEVIGRLRQSL</sequence>
<feature type="domain" description="DDH" evidence="1">
    <location>
        <begin position="23"/>
        <end position="163"/>
    </location>
</feature>
<dbReference type="EMBL" id="RKMH01000026">
    <property type="protein sequence ID" value="RPA56356.1"/>
    <property type="molecule type" value="Genomic_DNA"/>
</dbReference>
<evidence type="ECO:0000313" key="4">
    <source>
        <dbReference type="Proteomes" id="UP000267536"/>
    </source>
</evidence>
<dbReference type="SUPFAM" id="SSF64182">
    <property type="entry name" value="DHH phosphoesterases"/>
    <property type="match status" value="1"/>
</dbReference>
<dbReference type="AlphaFoldDB" id="A0A3N4G745"/>
<organism evidence="3 4">
    <name type="scientific">Gordonia oryzae</name>
    <dbReference type="NCBI Taxonomy" id="2487349"/>
    <lineage>
        <taxon>Bacteria</taxon>
        <taxon>Bacillati</taxon>
        <taxon>Actinomycetota</taxon>
        <taxon>Actinomycetes</taxon>
        <taxon>Mycobacteriales</taxon>
        <taxon>Gordoniaceae</taxon>
        <taxon>Gordonia</taxon>
    </lineage>
</organism>
<dbReference type="Gene3D" id="3.90.1640.10">
    <property type="entry name" value="inorganic pyrophosphatase (n-terminal core)"/>
    <property type="match status" value="1"/>
</dbReference>
<dbReference type="Gene3D" id="3.10.310.30">
    <property type="match status" value="1"/>
</dbReference>
<name>A0A3N4G745_9ACTN</name>
<dbReference type="Pfam" id="PF02272">
    <property type="entry name" value="DHHA1"/>
    <property type="match status" value="1"/>
</dbReference>
<dbReference type="GO" id="GO:0003676">
    <property type="term" value="F:nucleic acid binding"/>
    <property type="evidence" value="ECO:0007669"/>
    <property type="project" value="InterPro"/>
</dbReference>
<feature type="domain" description="DHHA1" evidence="2">
    <location>
        <begin position="240"/>
        <end position="306"/>
    </location>
</feature>
<dbReference type="RefSeq" id="WP_123933094.1">
    <property type="nucleotide sequence ID" value="NZ_JBPSDP010000025.1"/>
</dbReference>
<dbReference type="InterPro" id="IPR001667">
    <property type="entry name" value="DDH_dom"/>
</dbReference>
<accession>A0A3N4G745</accession>
<dbReference type="PANTHER" id="PTHR47618">
    <property type="entry name" value="BIFUNCTIONAL OLIGORIBONUCLEASE AND PAP PHOSPHATASE NRNA"/>
    <property type="match status" value="1"/>
</dbReference>
<evidence type="ECO:0000313" key="3">
    <source>
        <dbReference type="EMBL" id="RPA56356.1"/>
    </source>
</evidence>
<dbReference type="Proteomes" id="UP000267536">
    <property type="component" value="Unassembled WGS sequence"/>
</dbReference>
<dbReference type="OrthoDB" id="9803668at2"/>
<dbReference type="InterPro" id="IPR051319">
    <property type="entry name" value="Oligoribo/pAp-PDE_c-di-AMP_PDE"/>
</dbReference>
<reference evidence="3 4" key="1">
    <citation type="submission" date="2018-11" db="EMBL/GenBank/DDBJ databases">
        <title>Draft genome sequence of Gordonia sp. RS15-1S isolated from rice stems.</title>
        <authorList>
            <person name="Muangham S."/>
        </authorList>
    </citation>
    <scope>NUCLEOTIDE SEQUENCE [LARGE SCALE GENOMIC DNA]</scope>
    <source>
        <strain evidence="3 4">RS15-1S</strain>
    </source>
</reference>
<dbReference type="PANTHER" id="PTHR47618:SF1">
    <property type="entry name" value="BIFUNCTIONAL OLIGORIBONUCLEASE AND PAP PHOSPHATASE NRNA"/>
    <property type="match status" value="1"/>
</dbReference>
<gene>
    <name evidence="3" type="ORF">EF294_21210</name>
</gene>
<comment type="caution">
    <text evidence="3">The sequence shown here is derived from an EMBL/GenBank/DDBJ whole genome shotgun (WGS) entry which is preliminary data.</text>
</comment>
<keyword evidence="4" id="KW-1185">Reference proteome</keyword>
<dbReference type="Pfam" id="PF01368">
    <property type="entry name" value="DHH"/>
    <property type="match status" value="1"/>
</dbReference>
<proteinExistence type="predicted"/>
<evidence type="ECO:0000259" key="2">
    <source>
        <dbReference type="Pfam" id="PF02272"/>
    </source>
</evidence>